<gene>
    <name evidence="2" type="ORF">AYI70_g6838</name>
</gene>
<feature type="compositionally biased region" description="Low complexity" evidence="1">
    <location>
        <begin position="16"/>
        <end position="27"/>
    </location>
</feature>
<protein>
    <submittedName>
        <fullName evidence="2">Uncharacterized protein</fullName>
    </submittedName>
</protein>
<organism evidence="2 3">
    <name type="scientific">Smittium culicis</name>
    <dbReference type="NCBI Taxonomy" id="133412"/>
    <lineage>
        <taxon>Eukaryota</taxon>
        <taxon>Fungi</taxon>
        <taxon>Fungi incertae sedis</taxon>
        <taxon>Zoopagomycota</taxon>
        <taxon>Kickxellomycotina</taxon>
        <taxon>Harpellomycetes</taxon>
        <taxon>Harpellales</taxon>
        <taxon>Legeriomycetaceae</taxon>
        <taxon>Smittium</taxon>
    </lineage>
</organism>
<keyword evidence="3" id="KW-1185">Reference proteome</keyword>
<evidence type="ECO:0000313" key="3">
    <source>
        <dbReference type="Proteomes" id="UP000187283"/>
    </source>
</evidence>
<dbReference type="EMBL" id="LSSN01002461">
    <property type="protein sequence ID" value="OMJ16072.1"/>
    <property type="molecule type" value="Genomic_DNA"/>
</dbReference>
<dbReference type="AlphaFoldDB" id="A0A1R1XN75"/>
<sequence length="81" mass="8887">MTELTDELISDKFNSEESPVNNSSSKPVNIIDDISIGGINAGNQFYEPDWDIDSNVDTESLFGSSAVQNNTIVIFSDEENI</sequence>
<feature type="region of interest" description="Disordered" evidence="1">
    <location>
        <begin position="1"/>
        <end position="27"/>
    </location>
</feature>
<evidence type="ECO:0000313" key="2">
    <source>
        <dbReference type="EMBL" id="OMJ16072.1"/>
    </source>
</evidence>
<dbReference type="Proteomes" id="UP000187283">
    <property type="component" value="Unassembled WGS sequence"/>
</dbReference>
<evidence type="ECO:0000256" key="1">
    <source>
        <dbReference type="SAM" id="MobiDB-lite"/>
    </source>
</evidence>
<comment type="caution">
    <text evidence="2">The sequence shown here is derived from an EMBL/GenBank/DDBJ whole genome shotgun (WGS) entry which is preliminary data.</text>
</comment>
<reference evidence="2 3" key="1">
    <citation type="submission" date="2017-01" db="EMBL/GenBank/DDBJ databases">
        <authorList>
            <person name="Mah S.A."/>
            <person name="Swanson W.J."/>
            <person name="Moy G.W."/>
            <person name="Vacquier V.D."/>
        </authorList>
    </citation>
    <scope>NUCLEOTIDE SEQUENCE [LARGE SCALE GENOMIC DNA]</scope>
    <source>
        <strain evidence="2 3">GSMNP</strain>
    </source>
</reference>
<accession>A0A1R1XN75</accession>
<proteinExistence type="predicted"/>
<name>A0A1R1XN75_9FUNG</name>